<evidence type="ECO:0000256" key="1">
    <source>
        <dbReference type="ARBA" id="ARBA00023125"/>
    </source>
</evidence>
<feature type="compositionally biased region" description="Low complexity" evidence="4">
    <location>
        <begin position="160"/>
        <end position="170"/>
    </location>
</feature>
<dbReference type="CDD" id="cd01389">
    <property type="entry name" value="HMG-box_ROX1-like"/>
    <property type="match status" value="1"/>
</dbReference>
<evidence type="ECO:0000313" key="6">
    <source>
        <dbReference type="EMBL" id="BAO42157.1"/>
    </source>
</evidence>
<dbReference type="RefSeq" id="XP_022677917.1">
    <property type="nucleotide sequence ID" value="XM_022821568.1"/>
</dbReference>
<feature type="region of interest" description="Disordered" evidence="4">
    <location>
        <begin position="316"/>
        <end position="368"/>
    </location>
</feature>
<feature type="compositionally biased region" description="Low complexity" evidence="4">
    <location>
        <begin position="329"/>
        <end position="344"/>
    </location>
</feature>
<dbReference type="Pfam" id="PF00505">
    <property type="entry name" value="HMG_box"/>
    <property type="match status" value="1"/>
</dbReference>
<evidence type="ECO:0000256" key="4">
    <source>
        <dbReference type="SAM" id="MobiDB-lite"/>
    </source>
</evidence>
<dbReference type="OrthoDB" id="6247875at2759"/>
<dbReference type="GeneID" id="34718061"/>
<keyword evidence="2" id="KW-0804">Transcription</keyword>
<feature type="DNA-binding region" description="HMG box" evidence="3">
    <location>
        <begin position="232"/>
        <end position="316"/>
    </location>
</feature>
<keyword evidence="1 3" id="KW-0238">DNA-binding</keyword>
<dbReference type="EMBL" id="AP012219">
    <property type="protein sequence ID" value="BAO42157.1"/>
    <property type="molecule type" value="Genomic_DNA"/>
</dbReference>
<dbReference type="PROSITE" id="PS50118">
    <property type="entry name" value="HMG_BOX_2"/>
    <property type="match status" value="1"/>
</dbReference>
<feature type="region of interest" description="Disordered" evidence="4">
    <location>
        <begin position="160"/>
        <end position="200"/>
    </location>
</feature>
<dbReference type="PANTHER" id="PTHR10270:SF161">
    <property type="entry name" value="SEX-DETERMINING REGION Y PROTEIN"/>
    <property type="match status" value="1"/>
</dbReference>
<evidence type="ECO:0000256" key="2">
    <source>
        <dbReference type="ARBA" id="ARBA00023163"/>
    </source>
</evidence>
<sequence>MKRTRLPPISQLIDQLNDAESDNPNESEVNSSTMSHGHGIAGEESSASTQSYHYALPLSGRPRIGSVSDVVASQHQQQQQQQQKHIESLQNMGFSFTSPIGPSMNRPLYNLGIMPGAQHPSDTTTYYVPTQGGPYTLSPQSSMGPSLSANIGGYAPTITTASTSAGSSSGMVKQSDEQQQQQQQQQHFQVVNAGSVSPSAPIKREDEHVHYCTCQDSQLATHPQTQPQQQHIPRPRNAFILFRQHWHRQIFNQEKEKINADTKGAASKLGSFRANSQASRDIGQRWRSLSDSERQYWLDLAKQEKECHKRKYPDYTYVPTRKSKRNSHSSKNATTESTSYSSASNLHKQTHCPSCNRPKIQNQNQNQNQNQIQNQILDQNIDQTHNQS</sequence>
<dbReference type="InterPro" id="IPR050140">
    <property type="entry name" value="SRY-related_HMG-box_TF-like"/>
</dbReference>
<feature type="compositionally biased region" description="Polar residues" evidence="4">
    <location>
        <begin position="26"/>
        <end position="35"/>
    </location>
</feature>
<dbReference type="GO" id="GO:0005634">
    <property type="term" value="C:nucleus"/>
    <property type="evidence" value="ECO:0007669"/>
    <property type="project" value="UniProtKB-UniRule"/>
</dbReference>
<gene>
    <name evidence="6" type="ORF">KLMA_70309</name>
</gene>
<dbReference type="VEuPathDB" id="FungiDB:KLMA_70309"/>
<dbReference type="Proteomes" id="UP000065495">
    <property type="component" value="Chromosome 7"/>
</dbReference>
<dbReference type="InterPro" id="IPR036910">
    <property type="entry name" value="HMG_box_dom_sf"/>
</dbReference>
<dbReference type="GO" id="GO:0030154">
    <property type="term" value="P:cell differentiation"/>
    <property type="evidence" value="ECO:0007669"/>
    <property type="project" value="TreeGrafter"/>
</dbReference>
<feature type="compositionally biased region" description="Polar residues" evidence="4">
    <location>
        <begin position="187"/>
        <end position="198"/>
    </location>
</feature>
<dbReference type="GO" id="GO:0000978">
    <property type="term" value="F:RNA polymerase II cis-regulatory region sequence-specific DNA binding"/>
    <property type="evidence" value="ECO:0007669"/>
    <property type="project" value="TreeGrafter"/>
</dbReference>
<dbReference type="InterPro" id="IPR009071">
    <property type="entry name" value="HMG_box_dom"/>
</dbReference>
<dbReference type="SUPFAM" id="SSF47095">
    <property type="entry name" value="HMG-box"/>
    <property type="match status" value="1"/>
</dbReference>
<evidence type="ECO:0000259" key="5">
    <source>
        <dbReference type="PROSITE" id="PS50118"/>
    </source>
</evidence>
<evidence type="ECO:0000256" key="3">
    <source>
        <dbReference type="PROSITE-ProRule" id="PRU00267"/>
    </source>
</evidence>
<dbReference type="GO" id="GO:0000122">
    <property type="term" value="P:negative regulation of transcription by RNA polymerase II"/>
    <property type="evidence" value="ECO:0007669"/>
    <property type="project" value="TreeGrafter"/>
</dbReference>
<dbReference type="KEGG" id="kmx:KLMA_70309"/>
<proteinExistence type="predicted"/>
<name>W0TET1_KLUMD</name>
<organism evidence="6 7">
    <name type="scientific">Kluyveromyces marxianus (strain DMKU3-1042 / BCC 29191 / NBRC 104275)</name>
    <name type="common">Yeast</name>
    <name type="synonym">Candida kefyr</name>
    <dbReference type="NCBI Taxonomy" id="1003335"/>
    <lineage>
        <taxon>Eukaryota</taxon>
        <taxon>Fungi</taxon>
        <taxon>Dikarya</taxon>
        <taxon>Ascomycota</taxon>
        <taxon>Saccharomycotina</taxon>
        <taxon>Saccharomycetes</taxon>
        <taxon>Saccharomycetales</taxon>
        <taxon>Saccharomycetaceae</taxon>
        <taxon>Kluyveromyces</taxon>
    </lineage>
</organism>
<dbReference type="Gene3D" id="1.10.30.10">
    <property type="entry name" value="High mobility group box domain"/>
    <property type="match status" value="1"/>
</dbReference>
<feature type="domain" description="HMG box" evidence="5">
    <location>
        <begin position="232"/>
        <end position="316"/>
    </location>
</feature>
<dbReference type="AlphaFoldDB" id="W0TET1"/>
<dbReference type="SMART" id="SM00398">
    <property type="entry name" value="HMG"/>
    <property type="match status" value="1"/>
</dbReference>
<keyword evidence="3" id="KW-0539">Nucleus</keyword>
<dbReference type="GO" id="GO:0001228">
    <property type="term" value="F:DNA-binding transcription activator activity, RNA polymerase II-specific"/>
    <property type="evidence" value="ECO:0007669"/>
    <property type="project" value="TreeGrafter"/>
</dbReference>
<dbReference type="PANTHER" id="PTHR10270">
    <property type="entry name" value="SOX TRANSCRIPTION FACTOR"/>
    <property type="match status" value="1"/>
</dbReference>
<feature type="region of interest" description="Disordered" evidence="4">
    <location>
        <begin position="1"/>
        <end position="48"/>
    </location>
</feature>
<accession>W0TET1</accession>
<reference evidence="6 7" key="1">
    <citation type="journal article" date="2015" name="Biotechnol. Biofuels">
        <title>Genetic basis of the highly efficient yeast Kluyveromyces marxianus: complete genome sequence and transcriptome analyses.</title>
        <authorList>
            <person name="Lertwattanasakul N."/>
            <person name="Kosaka T."/>
            <person name="Hosoyama A."/>
            <person name="Suzuki Y."/>
            <person name="Rodrussamee N."/>
            <person name="Matsutani M."/>
            <person name="Murata M."/>
            <person name="Fujimoto N."/>
            <person name="Suprayogi"/>
            <person name="Tsuchikane K."/>
            <person name="Limtong S."/>
            <person name="Fujita N."/>
            <person name="Yamada M."/>
        </authorList>
    </citation>
    <scope>NUCLEOTIDE SEQUENCE [LARGE SCALE GENOMIC DNA]</scope>
    <source>
        <strain evidence="7">DMKU3-1042 / BCC 29191 / NBRC 104275</strain>
    </source>
</reference>
<protein>
    <recommendedName>
        <fullName evidence="5">HMG box domain-containing protein</fullName>
    </recommendedName>
</protein>
<evidence type="ECO:0000313" key="7">
    <source>
        <dbReference type="Proteomes" id="UP000065495"/>
    </source>
</evidence>